<evidence type="ECO:0000256" key="8">
    <source>
        <dbReference type="ARBA" id="ARBA00023136"/>
    </source>
</evidence>
<dbReference type="GO" id="GO:0005886">
    <property type="term" value="C:plasma membrane"/>
    <property type="evidence" value="ECO:0007669"/>
    <property type="project" value="UniProtKB-SubCell"/>
</dbReference>
<keyword evidence="8 10" id="KW-0472">Membrane</keyword>
<evidence type="ECO:0000256" key="9">
    <source>
        <dbReference type="RuleBase" id="RU362091"/>
    </source>
</evidence>
<dbReference type="InterPro" id="IPR001734">
    <property type="entry name" value="Na/solute_symporter"/>
</dbReference>
<evidence type="ECO:0000256" key="4">
    <source>
        <dbReference type="ARBA" id="ARBA00022475"/>
    </source>
</evidence>
<evidence type="ECO:0000256" key="7">
    <source>
        <dbReference type="ARBA" id="ARBA00022989"/>
    </source>
</evidence>
<feature type="transmembrane region" description="Helical" evidence="10">
    <location>
        <begin position="45"/>
        <end position="64"/>
    </location>
</feature>
<dbReference type="AlphaFoldDB" id="A0A5J4JMS3"/>
<proteinExistence type="inferred from homology"/>
<sequence>MNEIVIIIVVLTLVITYYATKHTKTANEFYTAGGGLSGWQNGMAIAGNYLSAASFLGISGMIALNGIDGFFYSFGYLVAYHVVL</sequence>
<keyword evidence="12" id="KW-1185">Reference proteome</keyword>
<dbReference type="GO" id="GO:0015293">
    <property type="term" value="F:symporter activity"/>
    <property type="evidence" value="ECO:0007669"/>
    <property type="project" value="UniProtKB-KW"/>
</dbReference>
<dbReference type="PROSITE" id="PS50283">
    <property type="entry name" value="NA_SOLUT_SYMP_3"/>
    <property type="match status" value="1"/>
</dbReference>
<gene>
    <name evidence="11" type="ORF">BpJC7_15870</name>
</gene>
<name>A0A5J4JMS3_9BACI</name>
<dbReference type="PANTHER" id="PTHR48086">
    <property type="entry name" value="SODIUM/PROLINE SYMPORTER-RELATED"/>
    <property type="match status" value="1"/>
</dbReference>
<keyword evidence="7 10" id="KW-1133">Transmembrane helix</keyword>
<dbReference type="InterPro" id="IPR038377">
    <property type="entry name" value="Na/Glc_symporter_sf"/>
</dbReference>
<evidence type="ECO:0000256" key="1">
    <source>
        <dbReference type="ARBA" id="ARBA00004651"/>
    </source>
</evidence>
<accession>A0A5J4JMS3</accession>
<evidence type="ECO:0000313" key="12">
    <source>
        <dbReference type="Proteomes" id="UP000391919"/>
    </source>
</evidence>
<dbReference type="Gene3D" id="1.20.1730.10">
    <property type="entry name" value="Sodium/glucose cotransporter"/>
    <property type="match status" value="1"/>
</dbReference>
<evidence type="ECO:0000256" key="10">
    <source>
        <dbReference type="SAM" id="Phobius"/>
    </source>
</evidence>
<evidence type="ECO:0000256" key="3">
    <source>
        <dbReference type="ARBA" id="ARBA00022448"/>
    </source>
</evidence>
<evidence type="ECO:0000256" key="2">
    <source>
        <dbReference type="ARBA" id="ARBA00006434"/>
    </source>
</evidence>
<keyword evidence="6" id="KW-0769">Symport</keyword>
<comment type="caution">
    <text evidence="11">The sequence shown here is derived from an EMBL/GenBank/DDBJ whole genome shotgun (WGS) entry which is preliminary data.</text>
</comment>
<comment type="subcellular location">
    <subcellularLocation>
        <location evidence="1">Cell membrane</location>
        <topology evidence="1">Multi-pass membrane protein</topology>
    </subcellularLocation>
</comment>
<keyword evidence="4" id="KW-1003">Cell membrane</keyword>
<evidence type="ECO:0008006" key="13">
    <source>
        <dbReference type="Google" id="ProtNLM"/>
    </source>
</evidence>
<dbReference type="InterPro" id="IPR050277">
    <property type="entry name" value="Sodium:Solute_Symporter"/>
</dbReference>
<evidence type="ECO:0000313" key="11">
    <source>
        <dbReference type="EMBL" id="GER70284.1"/>
    </source>
</evidence>
<dbReference type="PANTHER" id="PTHR48086:SF6">
    <property type="entry name" value="CATION_ACETATE SYMPORTER ACTP"/>
    <property type="match status" value="1"/>
</dbReference>
<keyword evidence="3" id="KW-0813">Transport</keyword>
<dbReference type="GO" id="GO:0006847">
    <property type="term" value="P:plasma membrane acetate transport"/>
    <property type="evidence" value="ECO:0007669"/>
    <property type="project" value="TreeGrafter"/>
</dbReference>
<dbReference type="Proteomes" id="UP000391919">
    <property type="component" value="Unassembled WGS sequence"/>
</dbReference>
<dbReference type="GO" id="GO:0015123">
    <property type="term" value="F:acetate transmembrane transporter activity"/>
    <property type="evidence" value="ECO:0007669"/>
    <property type="project" value="TreeGrafter"/>
</dbReference>
<evidence type="ECO:0000256" key="5">
    <source>
        <dbReference type="ARBA" id="ARBA00022692"/>
    </source>
</evidence>
<protein>
    <recommendedName>
        <fullName evidence="13">Cation acetate symporter</fullName>
    </recommendedName>
</protein>
<dbReference type="Pfam" id="PF00474">
    <property type="entry name" value="SSF"/>
    <property type="match status" value="1"/>
</dbReference>
<organism evidence="11 12">
    <name type="scientific">Weizmannia acidilactici</name>
    <dbReference type="NCBI Taxonomy" id="2607726"/>
    <lineage>
        <taxon>Bacteria</taxon>
        <taxon>Bacillati</taxon>
        <taxon>Bacillota</taxon>
        <taxon>Bacilli</taxon>
        <taxon>Bacillales</taxon>
        <taxon>Bacillaceae</taxon>
        <taxon>Heyndrickxia</taxon>
    </lineage>
</organism>
<dbReference type="EMBL" id="BKZQ01000017">
    <property type="protein sequence ID" value="GER70284.1"/>
    <property type="molecule type" value="Genomic_DNA"/>
</dbReference>
<comment type="similarity">
    <text evidence="2 9">Belongs to the sodium:solute symporter (SSF) (TC 2.A.21) family.</text>
</comment>
<reference evidence="11 12" key="1">
    <citation type="submission" date="2019-09" db="EMBL/GenBank/DDBJ databases">
        <title>Draft genome sequence of Bacillus sp. JC-7.</title>
        <authorList>
            <person name="Tanaka N."/>
            <person name="Shiwa Y."/>
            <person name="Fujita N."/>
            <person name="Tanasupawat S."/>
        </authorList>
    </citation>
    <scope>NUCLEOTIDE SEQUENCE [LARGE SCALE GENOMIC DNA]</scope>
    <source>
        <strain evidence="11 12">JC-7</strain>
    </source>
</reference>
<keyword evidence="5 10" id="KW-0812">Transmembrane</keyword>
<evidence type="ECO:0000256" key="6">
    <source>
        <dbReference type="ARBA" id="ARBA00022847"/>
    </source>
</evidence>